<gene>
    <name evidence="1" type="ORF">HNR50_001275</name>
</gene>
<reference evidence="1 2" key="1">
    <citation type="submission" date="2020-08" db="EMBL/GenBank/DDBJ databases">
        <title>Genomic Encyclopedia of Type Strains, Phase IV (KMG-IV): sequencing the most valuable type-strain genomes for metagenomic binning, comparative biology and taxonomic classification.</title>
        <authorList>
            <person name="Goeker M."/>
        </authorList>
    </citation>
    <scope>NUCLEOTIDE SEQUENCE [LARGE SCALE GENOMIC DNA]</scope>
    <source>
        <strain evidence="1 2">DSM 2461</strain>
    </source>
</reference>
<sequence length="105" mass="12090">MEHTELMNIVVEKKFKDIELAIHPNDGEDLDLYTRDLQMDLYAGQSIEKLNQGEGQIGKADFHLLNECPMGTILVSESLSIKLNFPEEAVIIRNKDKMYLAYKEF</sequence>
<proteinExistence type="predicted"/>
<dbReference type="EMBL" id="JACHGJ010000002">
    <property type="protein sequence ID" value="MBB6479617.1"/>
    <property type="molecule type" value="Genomic_DNA"/>
</dbReference>
<evidence type="ECO:0000313" key="1">
    <source>
        <dbReference type="EMBL" id="MBB6479617.1"/>
    </source>
</evidence>
<dbReference type="AlphaFoldDB" id="A0A841R8W0"/>
<comment type="caution">
    <text evidence="1">The sequence shown here is derived from an EMBL/GenBank/DDBJ whole genome shotgun (WGS) entry which is preliminary data.</text>
</comment>
<organism evidence="1 2">
    <name type="scientific">Spirochaeta isovalerica</name>
    <dbReference type="NCBI Taxonomy" id="150"/>
    <lineage>
        <taxon>Bacteria</taxon>
        <taxon>Pseudomonadati</taxon>
        <taxon>Spirochaetota</taxon>
        <taxon>Spirochaetia</taxon>
        <taxon>Spirochaetales</taxon>
        <taxon>Spirochaetaceae</taxon>
        <taxon>Spirochaeta</taxon>
    </lineage>
</organism>
<protein>
    <submittedName>
        <fullName evidence="1">Uncharacterized protein</fullName>
    </submittedName>
</protein>
<dbReference type="RefSeq" id="WP_184745015.1">
    <property type="nucleotide sequence ID" value="NZ_JACHGJ010000002.1"/>
</dbReference>
<keyword evidence="2" id="KW-1185">Reference proteome</keyword>
<accession>A0A841R8W0</accession>
<dbReference type="Proteomes" id="UP000587760">
    <property type="component" value="Unassembled WGS sequence"/>
</dbReference>
<evidence type="ECO:0000313" key="2">
    <source>
        <dbReference type="Proteomes" id="UP000587760"/>
    </source>
</evidence>
<name>A0A841R8W0_9SPIO</name>